<comment type="similarity">
    <text evidence="2">Belongs to the SusD family.</text>
</comment>
<name>A0A2X2JSZ4_SPHMU</name>
<dbReference type="Pfam" id="PF14322">
    <property type="entry name" value="SusD-like_3"/>
    <property type="match status" value="1"/>
</dbReference>
<evidence type="ECO:0000256" key="5">
    <source>
        <dbReference type="ARBA" id="ARBA00023237"/>
    </source>
</evidence>
<keyword evidence="3" id="KW-0732">Signal</keyword>
<dbReference type="CDD" id="cd08977">
    <property type="entry name" value="SusD"/>
    <property type="match status" value="1"/>
</dbReference>
<dbReference type="GO" id="GO:0009279">
    <property type="term" value="C:cell outer membrane"/>
    <property type="evidence" value="ECO:0007669"/>
    <property type="project" value="UniProtKB-SubCell"/>
</dbReference>
<dbReference type="InterPro" id="IPR033985">
    <property type="entry name" value="SusD-like_N"/>
</dbReference>
<gene>
    <name evidence="8" type="ORF">NCTC11343_05741</name>
</gene>
<feature type="domain" description="SusD-like N-terminal" evidence="7">
    <location>
        <begin position="56"/>
        <end position="223"/>
    </location>
</feature>
<dbReference type="PROSITE" id="PS51257">
    <property type="entry name" value="PROKAR_LIPOPROTEIN"/>
    <property type="match status" value="1"/>
</dbReference>
<comment type="subcellular location">
    <subcellularLocation>
        <location evidence="1">Cell outer membrane</location>
    </subcellularLocation>
</comment>
<evidence type="ECO:0000259" key="7">
    <source>
        <dbReference type="Pfam" id="PF14322"/>
    </source>
</evidence>
<evidence type="ECO:0000256" key="2">
    <source>
        <dbReference type="ARBA" id="ARBA00006275"/>
    </source>
</evidence>
<accession>A0A2X2JSZ4</accession>
<dbReference type="InterPro" id="IPR012944">
    <property type="entry name" value="SusD_RagB_dom"/>
</dbReference>
<feature type="domain" description="RagB/SusD" evidence="6">
    <location>
        <begin position="322"/>
        <end position="454"/>
    </location>
</feature>
<proteinExistence type="inferred from homology"/>
<dbReference type="Pfam" id="PF07980">
    <property type="entry name" value="SusD_RagB"/>
    <property type="match status" value="1"/>
</dbReference>
<evidence type="ECO:0000256" key="1">
    <source>
        <dbReference type="ARBA" id="ARBA00004442"/>
    </source>
</evidence>
<reference evidence="8 9" key="1">
    <citation type="submission" date="2018-06" db="EMBL/GenBank/DDBJ databases">
        <authorList>
            <consortium name="Pathogen Informatics"/>
            <person name="Doyle S."/>
        </authorList>
    </citation>
    <scope>NUCLEOTIDE SEQUENCE [LARGE SCALE GENOMIC DNA]</scope>
    <source>
        <strain evidence="8 9">NCTC11343</strain>
    </source>
</reference>
<dbReference type="RefSeq" id="WP_061084800.1">
    <property type="nucleotide sequence ID" value="NZ_CP069793.1"/>
</dbReference>
<evidence type="ECO:0000313" key="9">
    <source>
        <dbReference type="Proteomes" id="UP000251241"/>
    </source>
</evidence>
<dbReference type="InterPro" id="IPR011990">
    <property type="entry name" value="TPR-like_helical_dom_sf"/>
</dbReference>
<evidence type="ECO:0000256" key="3">
    <source>
        <dbReference type="ARBA" id="ARBA00022729"/>
    </source>
</evidence>
<keyword evidence="5" id="KW-0998">Cell outer membrane</keyword>
<dbReference type="EMBL" id="UAUU01000011">
    <property type="protein sequence ID" value="SPZ95071.1"/>
    <property type="molecule type" value="Genomic_DNA"/>
</dbReference>
<organism evidence="8 9">
    <name type="scientific">Sphingobacterium multivorum</name>
    <dbReference type="NCBI Taxonomy" id="28454"/>
    <lineage>
        <taxon>Bacteria</taxon>
        <taxon>Pseudomonadati</taxon>
        <taxon>Bacteroidota</taxon>
        <taxon>Sphingobacteriia</taxon>
        <taxon>Sphingobacteriales</taxon>
        <taxon>Sphingobacteriaceae</taxon>
        <taxon>Sphingobacterium</taxon>
    </lineage>
</organism>
<sequence>MKIINHIILVATSIIVAVSCEKLIDVDIPNNQIDRETVFKDVQTANAALAAMYADVLKNSPIAGGTLETYLSAYTDELDNYTTVASDSRDLFLNQQIDTNTLIYNVWSSAYKQVYAANSILEGVQQSTSISAPDKKYLKGEALLVRTIMFYYLNQLYGDIPYPETTDYKINNILPKTSSQQVLLKIESDLSETLTLLNDEYRNTERIYPNKMVARLLLAKVYMAKQEWNKAEIILKEISQSPLYQMENDITKVFQKTGKHIIWQLKPNNNQSLSQASIYYFTNAAPSTYALSEGLVTSFANSDLRKQQWMAPVTFNGKIYYRAEKYKNRGGNNMTEYSVVFRLEEVYLLLAEALTQQDKIGEALPFVNATRLRAQLSPLNLPITKNLLLEQVLLENRREYFTEMGHRFLDLKRTGNLNILTATKPNWKDYHKLWPVPQKEILLNANLKPQNTGY</sequence>
<keyword evidence="4" id="KW-0472">Membrane</keyword>
<evidence type="ECO:0000256" key="4">
    <source>
        <dbReference type="ARBA" id="ARBA00023136"/>
    </source>
</evidence>
<evidence type="ECO:0000259" key="6">
    <source>
        <dbReference type="Pfam" id="PF07980"/>
    </source>
</evidence>
<dbReference type="GeneID" id="99065419"/>
<dbReference type="Gene3D" id="1.25.40.390">
    <property type="match status" value="1"/>
</dbReference>
<evidence type="ECO:0000313" key="8">
    <source>
        <dbReference type="EMBL" id="SPZ95071.1"/>
    </source>
</evidence>
<dbReference type="AlphaFoldDB" id="A0A2X2JSZ4"/>
<protein>
    <submittedName>
        <fullName evidence="8">SusD family</fullName>
    </submittedName>
</protein>
<dbReference type="Proteomes" id="UP000251241">
    <property type="component" value="Unassembled WGS sequence"/>
</dbReference>
<dbReference type="SUPFAM" id="SSF48452">
    <property type="entry name" value="TPR-like"/>
    <property type="match status" value="1"/>
</dbReference>